<protein>
    <submittedName>
        <fullName evidence="2">Uncharacterized protein</fullName>
    </submittedName>
</protein>
<name>A0A8T2WLY5_POPDE</name>
<evidence type="ECO:0000313" key="3">
    <source>
        <dbReference type="Proteomes" id="UP000807159"/>
    </source>
</evidence>
<organism evidence="2 3">
    <name type="scientific">Populus deltoides</name>
    <name type="common">Eastern poplar</name>
    <name type="synonym">Eastern cottonwood</name>
    <dbReference type="NCBI Taxonomy" id="3696"/>
    <lineage>
        <taxon>Eukaryota</taxon>
        <taxon>Viridiplantae</taxon>
        <taxon>Streptophyta</taxon>
        <taxon>Embryophyta</taxon>
        <taxon>Tracheophyta</taxon>
        <taxon>Spermatophyta</taxon>
        <taxon>Magnoliopsida</taxon>
        <taxon>eudicotyledons</taxon>
        <taxon>Gunneridae</taxon>
        <taxon>Pentapetalae</taxon>
        <taxon>rosids</taxon>
        <taxon>fabids</taxon>
        <taxon>Malpighiales</taxon>
        <taxon>Salicaceae</taxon>
        <taxon>Saliceae</taxon>
        <taxon>Populus</taxon>
    </lineage>
</organism>
<keyword evidence="3" id="KW-1185">Reference proteome</keyword>
<accession>A0A8T2WLY5</accession>
<comment type="caution">
    <text evidence="2">The sequence shown here is derived from an EMBL/GenBank/DDBJ whole genome shotgun (WGS) entry which is preliminary data.</text>
</comment>
<gene>
    <name evidence="2" type="ORF">H0E87_029679</name>
</gene>
<dbReference type="AlphaFoldDB" id="A0A8T2WLY5"/>
<dbReference type="Proteomes" id="UP000807159">
    <property type="component" value="Chromosome 18"/>
</dbReference>
<evidence type="ECO:0000256" key="1">
    <source>
        <dbReference type="SAM" id="MobiDB-lite"/>
    </source>
</evidence>
<feature type="region of interest" description="Disordered" evidence="1">
    <location>
        <begin position="1"/>
        <end position="20"/>
    </location>
</feature>
<feature type="compositionally biased region" description="Polar residues" evidence="1">
    <location>
        <begin position="1"/>
        <end position="19"/>
    </location>
</feature>
<reference evidence="2" key="1">
    <citation type="journal article" date="2021" name="J. Hered.">
        <title>Genome Assembly of Salicaceae Populus deltoides (Eastern Cottonwood) I-69 Based on Nanopore Sequencing and Hi-C Technologies.</title>
        <authorList>
            <person name="Bai S."/>
            <person name="Wu H."/>
            <person name="Zhang J."/>
            <person name="Pan Z."/>
            <person name="Zhao W."/>
            <person name="Li Z."/>
            <person name="Tong C."/>
        </authorList>
    </citation>
    <scope>NUCLEOTIDE SEQUENCE</scope>
    <source>
        <tissue evidence="2">Leaf</tissue>
    </source>
</reference>
<sequence length="142" mass="16461">MFQLVSQGKESDPSNSAAHSVQRRPAAIRYCLEHSLLMIINKEDFARILVGYLSRRSCKKTWQAVKGTESNERAHVYTLKLMDGRMDKRVAYNGRESSLLLLNYCKEGIKYEEQKNLAMDVHYKEPIPDAKSHMFAHPFFSY</sequence>
<dbReference type="EMBL" id="JACEGQ020000018">
    <property type="protein sequence ID" value="KAH8482329.1"/>
    <property type="molecule type" value="Genomic_DNA"/>
</dbReference>
<evidence type="ECO:0000313" key="2">
    <source>
        <dbReference type="EMBL" id="KAH8482329.1"/>
    </source>
</evidence>
<proteinExistence type="predicted"/>